<organism evidence="6 7">
    <name type="scientific">Comamonas serinivorans</name>
    <dbReference type="NCBI Taxonomy" id="1082851"/>
    <lineage>
        <taxon>Bacteria</taxon>
        <taxon>Pseudomonadati</taxon>
        <taxon>Pseudomonadota</taxon>
        <taxon>Betaproteobacteria</taxon>
        <taxon>Burkholderiales</taxon>
        <taxon>Comamonadaceae</taxon>
        <taxon>Comamonas</taxon>
    </lineage>
</organism>
<comment type="caution">
    <text evidence="4">Lacks conserved residue(s) required for the propagation of feature annotation.</text>
</comment>
<dbReference type="InterPro" id="IPR002641">
    <property type="entry name" value="PNPLA_dom"/>
</dbReference>
<dbReference type="InterPro" id="IPR050301">
    <property type="entry name" value="NTE"/>
</dbReference>
<feature type="short sequence motif" description="GXSXG" evidence="4">
    <location>
        <begin position="60"/>
        <end position="64"/>
    </location>
</feature>
<evidence type="ECO:0000259" key="5">
    <source>
        <dbReference type="PROSITE" id="PS51635"/>
    </source>
</evidence>
<feature type="domain" description="PNPLA" evidence="5">
    <location>
        <begin position="20"/>
        <end position="245"/>
    </location>
</feature>
<evidence type="ECO:0000256" key="1">
    <source>
        <dbReference type="ARBA" id="ARBA00022801"/>
    </source>
</evidence>
<dbReference type="AlphaFoldDB" id="A0A1Y0ETK0"/>
<feature type="active site" description="Proton acceptor" evidence="4">
    <location>
        <position position="232"/>
    </location>
</feature>
<keyword evidence="7" id="KW-1185">Reference proteome</keyword>
<dbReference type="GO" id="GO:0016042">
    <property type="term" value="P:lipid catabolic process"/>
    <property type="evidence" value="ECO:0007669"/>
    <property type="project" value="UniProtKB-UniRule"/>
</dbReference>
<reference evidence="6 7" key="1">
    <citation type="submission" date="2017-05" db="EMBL/GenBank/DDBJ databases">
        <authorList>
            <person name="Song R."/>
            <person name="Chenine A.L."/>
            <person name="Ruprecht R.M."/>
        </authorList>
    </citation>
    <scope>NUCLEOTIDE SEQUENCE [LARGE SCALE GENOMIC DNA]</scope>
    <source>
        <strain evidence="6 7">DSM 26136</strain>
    </source>
</reference>
<evidence type="ECO:0000313" key="7">
    <source>
        <dbReference type="Proteomes" id="UP000196138"/>
    </source>
</evidence>
<evidence type="ECO:0000256" key="2">
    <source>
        <dbReference type="ARBA" id="ARBA00022963"/>
    </source>
</evidence>
<sequence length="431" mass="46393">MTENAAVTPASLPSPTKTALVLSGGGARAAYQVGVLQALAWLQRANNRHDHASPFNILVGTSAGAMNAAAVACGADHFGLTVGRMARAWRNVHTDQVYRTDSLAMLRSGAHWVSVLSAGWMLTRWLRLHPKSILDNAPLRRVLHELVPLERLPLQFAQGHLQGLAVTASSYAMGDHVTFYQSASPMRPWSRTQRRAVSEALTHEHLLASTAIPFIFPAQALSLGGQTSWFGDGTLRQMSPIAPAIHLGAERVFVVGVGRQNESGTTWPTTASRYPSLAQVAGHALSGIFLDALAMDVERLQRINHTLSLMDPAKRAHSELRPIELLLISPSQRLDTLAARHMADLPLSVRTLLKVLGAPVEAAVANADTLEGRNAAGAALASYLLFEASYTHELINLGWRDAMAQRDAVCAFFGWTLPAARGDAPHASHTA</sequence>
<proteinExistence type="predicted"/>
<evidence type="ECO:0000256" key="4">
    <source>
        <dbReference type="PROSITE-ProRule" id="PRU01161"/>
    </source>
</evidence>
<dbReference type="PANTHER" id="PTHR14226">
    <property type="entry name" value="NEUROPATHY TARGET ESTERASE/SWISS CHEESE D.MELANOGASTER"/>
    <property type="match status" value="1"/>
</dbReference>
<dbReference type="PROSITE" id="PS51635">
    <property type="entry name" value="PNPLA"/>
    <property type="match status" value="1"/>
</dbReference>
<dbReference type="Pfam" id="PF01734">
    <property type="entry name" value="Patatin"/>
    <property type="match status" value="1"/>
</dbReference>
<dbReference type="Proteomes" id="UP000196138">
    <property type="component" value="Chromosome"/>
</dbReference>
<dbReference type="GO" id="GO:0016787">
    <property type="term" value="F:hydrolase activity"/>
    <property type="evidence" value="ECO:0007669"/>
    <property type="project" value="UniProtKB-UniRule"/>
</dbReference>
<dbReference type="PANTHER" id="PTHR14226:SF57">
    <property type="entry name" value="BLR7027 PROTEIN"/>
    <property type="match status" value="1"/>
</dbReference>
<dbReference type="SUPFAM" id="SSF52151">
    <property type="entry name" value="FabD/lysophospholipase-like"/>
    <property type="match status" value="1"/>
</dbReference>
<keyword evidence="3 4" id="KW-0443">Lipid metabolism</keyword>
<dbReference type="OrthoDB" id="9798773at2"/>
<dbReference type="EMBL" id="CP021455">
    <property type="protein sequence ID" value="ARU06858.1"/>
    <property type="molecule type" value="Genomic_DNA"/>
</dbReference>
<gene>
    <name evidence="6" type="ORF">CCO03_13675</name>
</gene>
<dbReference type="InterPro" id="IPR016035">
    <property type="entry name" value="Acyl_Trfase/lysoPLipase"/>
</dbReference>
<accession>A0A1Y0ETK0</accession>
<protein>
    <submittedName>
        <fullName evidence="6">Patatin</fullName>
    </submittedName>
</protein>
<name>A0A1Y0ETK0_9BURK</name>
<dbReference type="Gene3D" id="3.40.1090.10">
    <property type="entry name" value="Cytosolic phospholipase A2 catalytic domain"/>
    <property type="match status" value="1"/>
</dbReference>
<feature type="active site" description="Nucleophile" evidence="4">
    <location>
        <position position="62"/>
    </location>
</feature>
<dbReference type="KEGG" id="cser:CCO03_13675"/>
<evidence type="ECO:0000256" key="3">
    <source>
        <dbReference type="ARBA" id="ARBA00023098"/>
    </source>
</evidence>
<keyword evidence="1 4" id="KW-0378">Hydrolase</keyword>
<keyword evidence="2 4" id="KW-0442">Lipid degradation</keyword>
<evidence type="ECO:0000313" key="6">
    <source>
        <dbReference type="EMBL" id="ARU06858.1"/>
    </source>
</evidence>